<keyword evidence="8 10" id="KW-0503">Monooxygenase</keyword>
<dbReference type="GO" id="GO:0005506">
    <property type="term" value="F:iron ion binding"/>
    <property type="evidence" value="ECO:0007669"/>
    <property type="project" value="InterPro"/>
</dbReference>
<gene>
    <name evidence="12" type="ORF">CPB83DRAFT_777304</name>
</gene>
<evidence type="ECO:0000313" key="12">
    <source>
        <dbReference type="EMBL" id="KAF9522294.1"/>
    </source>
</evidence>
<evidence type="ECO:0000256" key="9">
    <source>
        <dbReference type="PIRSR" id="PIRSR602401-1"/>
    </source>
</evidence>
<dbReference type="GO" id="GO:0020037">
    <property type="term" value="F:heme binding"/>
    <property type="evidence" value="ECO:0007669"/>
    <property type="project" value="InterPro"/>
</dbReference>
<feature type="binding site" description="axial binding residue" evidence="9">
    <location>
        <position position="442"/>
    </location>
    <ligand>
        <name>heme</name>
        <dbReference type="ChEBI" id="CHEBI:30413"/>
    </ligand>
    <ligandPart>
        <name>Fe</name>
        <dbReference type="ChEBI" id="CHEBI:18248"/>
    </ligandPart>
</feature>
<evidence type="ECO:0000256" key="8">
    <source>
        <dbReference type="ARBA" id="ARBA00023033"/>
    </source>
</evidence>
<evidence type="ECO:0000256" key="2">
    <source>
        <dbReference type="ARBA" id="ARBA00005179"/>
    </source>
</evidence>
<proteinExistence type="inferred from homology"/>
<sequence length="519" mass="58224">MANPLFQLVITFLVSVGAFFYFKRRASRFPLPPGLAGLPILGNVFQIPDSFEWITYHKWSKQLETDILYLNVAGQAMIVLDTAQVASDLLDKRSSIYSSRPRFPMLNELSGGTFNTGTMKYGMRQHRQLFHQYFGPNSPSNYKPHVTRAARNLLNKVLDDPQKLKEHLRYMAGDVIMSICYGLDVSSERGSSYLKVVEKGVQSIIEAGVPGRFLVDALPILKYIPEWVPGAAFQRKAREWKHCTQDMLTLPFQATKQQVAAGTCPPCFTCDSLQKFDANSGPMNVNSSDNFVKNTAGTMYMAGSDTTVAALASCILGLLGRPDVLKRARADLDRVIEPGHLPDLDDMPSLPFITAIAKEALRWRDVTPIGLPHYVEVEDEYRGYRIPAGSVLIANCWAMLHDESVYPSPFLFKPERFMNGDALNPDVKDPDHACFGFGRRICAGRFVAFPSIWITIASLIYVFEIEREVDENGCEIDPQPEYTSGIVVSPKPFPCNIKPRSPDFVQLIRENLHKNLEDL</sequence>
<keyword evidence="4 9" id="KW-0349">Heme</keyword>
<evidence type="ECO:0000256" key="4">
    <source>
        <dbReference type="ARBA" id="ARBA00022617"/>
    </source>
</evidence>
<dbReference type="Gene3D" id="1.10.630.10">
    <property type="entry name" value="Cytochrome P450"/>
    <property type="match status" value="1"/>
</dbReference>
<dbReference type="SUPFAM" id="SSF48264">
    <property type="entry name" value="Cytochrome P450"/>
    <property type="match status" value="1"/>
</dbReference>
<evidence type="ECO:0000256" key="10">
    <source>
        <dbReference type="RuleBase" id="RU000461"/>
    </source>
</evidence>
<evidence type="ECO:0000313" key="13">
    <source>
        <dbReference type="Proteomes" id="UP000807306"/>
    </source>
</evidence>
<dbReference type="Proteomes" id="UP000807306">
    <property type="component" value="Unassembled WGS sequence"/>
</dbReference>
<dbReference type="PRINTS" id="PR00463">
    <property type="entry name" value="EP450I"/>
</dbReference>
<comment type="cofactor">
    <cofactor evidence="1 9">
        <name>heme</name>
        <dbReference type="ChEBI" id="CHEBI:30413"/>
    </cofactor>
</comment>
<dbReference type="PANTHER" id="PTHR46300">
    <property type="entry name" value="P450, PUTATIVE (EUROFUNG)-RELATED-RELATED"/>
    <property type="match status" value="1"/>
</dbReference>
<protein>
    <submittedName>
        <fullName evidence="12">Cytochrome P450</fullName>
    </submittedName>
</protein>
<dbReference type="Pfam" id="PF00067">
    <property type="entry name" value="p450"/>
    <property type="match status" value="1"/>
</dbReference>
<evidence type="ECO:0000256" key="11">
    <source>
        <dbReference type="SAM" id="Phobius"/>
    </source>
</evidence>
<dbReference type="AlphaFoldDB" id="A0A9P6E4J7"/>
<dbReference type="InterPro" id="IPR036396">
    <property type="entry name" value="Cyt_P450_sf"/>
</dbReference>
<dbReference type="InterPro" id="IPR017972">
    <property type="entry name" value="Cyt_P450_CS"/>
</dbReference>
<comment type="similarity">
    <text evidence="3 10">Belongs to the cytochrome P450 family.</text>
</comment>
<feature type="transmembrane region" description="Helical" evidence="11">
    <location>
        <begin position="6"/>
        <end position="22"/>
    </location>
</feature>
<dbReference type="EMBL" id="MU157952">
    <property type="protein sequence ID" value="KAF9522294.1"/>
    <property type="molecule type" value="Genomic_DNA"/>
</dbReference>
<keyword evidence="11" id="KW-1133">Transmembrane helix</keyword>
<keyword evidence="5 9" id="KW-0479">Metal-binding</keyword>
<dbReference type="InterPro" id="IPR050364">
    <property type="entry name" value="Cytochrome_P450_fung"/>
</dbReference>
<dbReference type="InterPro" id="IPR001128">
    <property type="entry name" value="Cyt_P450"/>
</dbReference>
<comment type="caution">
    <text evidence="12">The sequence shown here is derived from an EMBL/GenBank/DDBJ whole genome shotgun (WGS) entry which is preliminary data.</text>
</comment>
<evidence type="ECO:0000256" key="1">
    <source>
        <dbReference type="ARBA" id="ARBA00001971"/>
    </source>
</evidence>
<reference evidence="12" key="1">
    <citation type="submission" date="2020-11" db="EMBL/GenBank/DDBJ databases">
        <authorList>
            <consortium name="DOE Joint Genome Institute"/>
            <person name="Ahrendt S."/>
            <person name="Riley R."/>
            <person name="Andreopoulos W."/>
            <person name="Labutti K."/>
            <person name="Pangilinan J."/>
            <person name="Ruiz-Duenas F.J."/>
            <person name="Barrasa J.M."/>
            <person name="Sanchez-Garcia M."/>
            <person name="Camarero S."/>
            <person name="Miyauchi S."/>
            <person name="Serrano A."/>
            <person name="Linde D."/>
            <person name="Babiker R."/>
            <person name="Drula E."/>
            <person name="Ayuso-Fernandez I."/>
            <person name="Pacheco R."/>
            <person name="Padilla G."/>
            <person name="Ferreira P."/>
            <person name="Barriuso J."/>
            <person name="Kellner H."/>
            <person name="Castanera R."/>
            <person name="Alfaro M."/>
            <person name="Ramirez L."/>
            <person name="Pisabarro A.G."/>
            <person name="Kuo A."/>
            <person name="Tritt A."/>
            <person name="Lipzen A."/>
            <person name="He G."/>
            <person name="Yan M."/>
            <person name="Ng V."/>
            <person name="Cullen D."/>
            <person name="Martin F."/>
            <person name="Rosso M.-N."/>
            <person name="Henrissat B."/>
            <person name="Hibbett D."/>
            <person name="Martinez A.T."/>
            <person name="Grigoriev I.V."/>
        </authorList>
    </citation>
    <scope>NUCLEOTIDE SEQUENCE</scope>
    <source>
        <strain evidence="12">CBS 506.95</strain>
    </source>
</reference>
<accession>A0A9P6E4J7</accession>
<evidence type="ECO:0000256" key="3">
    <source>
        <dbReference type="ARBA" id="ARBA00010617"/>
    </source>
</evidence>
<dbReference type="PANTHER" id="PTHR46300:SF7">
    <property type="entry name" value="P450, PUTATIVE (EUROFUNG)-RELATED"/>
    <property type="match status" value="1"/>
</dbReference>
<dbReference type="CDD" id="cd11065">
    <property type="entry name" value="CYP64-like"/>
    <property type="match status" value="1"/>
</dbReference>
<dbReference type="GO" id="GO:0004497">
    <property type="term" value="F:monooxygenase activity"/>
    <property type="evidence" value="ECO:0007669"/>
    <property type="project" value="UniProtKB-KW"/>
</dbReference>
<dbReference type="PROSITE" id="PS00086">
    <property type="entry name" value="CYTOCHROME_P450"/>
    <property type="match status" value="1"/>
</dbReference>
<organism evidence="12 13">
    <name type="scientific">Crepidotus variabilis</name>
    <dbReference type="NCBI Taxonomy" id="179855"/>
    <lineage>
        <taxon>Eukaryota</taxon>
        <taxon>Fungi</taxon>
        <taxon>Dikarya</taxon>
        <taxon>Basidiomycota</taxon>
        <taxon>Agaricomycotina</taxon>
        <taxon>Agaricomycetes</taxon>
        <taxon>Agaricomycetidae</taxon>
        <taxon>Agaricales</taxon>
        <taxon>Agaricineae</taxon>
        <taxon>Crepidotaceae</taxon>
        <taxon>Crepidotus</taxon>
    </lineage>
</organism>
<dbReference type="GO" id="GO:0016705">
    <property type="term" value="F:oxidoreductase activity, acting on paired donors, with incorporation or reduction of molecular oxygen"/>
    <property type="evidence" value="ECO:0007669"/>
    <property type="project" value="InterPro"/>
</dbReference>
<comment type="pathway">
    <text evidence="2">Secondary metabolite biosynthesis.</text>
</comment>
<name>A0A9P6E4J7_9AGAR</name>
<evidence type="ECO:0000256" key="7">
    <source>
        <dbReference type="ARBA" id="ARBA00023004"/>
    </source>
</evidence>
<keyword evidence="11" id="KW-0812">Transmembrane</keyword>
<dbReference type="InterPro" id="IPR002401">
    <property type="entry name" value="Cyt_P450_E_grp-I"/>
</dbReference>
<evidence type="ECO:0000256" key="5">
    <source>
        <dbReference type="ARBA" id="ARBA00022723"/>
    </source>
</evidence>
<keyword evidence="13" id="KW-1185">Reference proteome</keyword>
<keyword evidence="6 10" id="KW-0560">Oxidoreductase</keyword>
<keyword evidence="11" id="KW-0472">Membrane</keyword>
<evidence type="ECO:0000256" key="6">
    <source>
        <dbReference type="ARBA" id="ARBA00023002"/>
    </source>
</evidence>
<keyword evidence="7 9" id="KW-0408">Iron</keyword>
<dbReference type="OrthoDB" id="2789670at2759"/>